<evidence type="ECO:0000256" key="8">
    <source>
        <dbReference type="ARBA" id="ARBA00023224"/>
    </source>
</evidence>
<evidence type="ECO:0000256" key="9">
    <source>
        <dbReference type="SAM" id="Phobius"/>
    </source>
</evidence>
<accession>A0AAV2QUS5</accession>
<dbReference type="AlphaFoldDB" id="A0AAV2QUS5"/>
<dbReference type="EMBL" id="CAXKWB010010134">
    <property type="protein sequence ID" value="CAL4096964.1"/>
    <property type="molecule type" value="Genomic_DNA"/>
</dbReference>
<dbReference type="PANTHER" id="PTHR24243">
    <property type="entry name" value="G-PROTEIN COUPLED RECEPTOR"/>
    <property type="match status" value="1"/>
</dbReference>
<sequence length="126" mass="14833">MLIVVVILFLLCWGPHIMIEILINLGLQSFDQYFYFFNSFVGLLPFIHCCINPIIYCLMSKNFRRSMKRLVKQSCLWRRCFYYCCYKHERSPHIPLGSVGGFSNAIYTSQERTINQNVFAISSSHM</sequence>
<dbReference type="GO" id="GO:0016020">
    <property type="term" value="C:membrane"/>
    <property type="evidence" value="ECO:0007669"/>
    <property type="project" value="UniProtKB-SubCell"/>
</dbReference>
<dbReference type="Gene3D" id="1.20.1070.10">
    <property type="entry name" value="Rhodopsin 7-helix transmembrane proteins"/>
    <property type="match status" value="1"/>
</dbReference>
<protein>
    <recommendedName>
        <fullName evidence="10">G-protein coupled receptors family 1 profile domain-containing protein</fullName>
    </recommendedName>
</protein>
<keyword evidence="4 9" id="KW-1133">Transmembrane helix</keyword>
<dbReference type="InterPro" id="IPR017452">
    <property type="entry name" value="GPCR_Rhodpsn_7TM"/>
</dbReference>
<keyword evidence="7" id="KW-0675">Receptor</keyword>
<dbReference type="Proteomes" id="UP001497623">
    <property type="component" value="Unassembled WGS sequence"/>
</dbReference>
<comment type="caution">
    <text evidence="11">The sequence shown here is derived from an EMBL/GenBank/DDBJ whole genome shotgun (WGS) entry which is preliminary data.</text>
</comment>
<keyword evidence="12" id="KW-1185">Reference proteome</keyword>
<dbReference type="PRINTS" id="PR00237">
    <property type="entry name" value="GPCRRHODOPSN"/>
</dbReference>
<keyword evidence="8" id="KW-0807">Transducer</keyword>
<evidence type="ECO:0000259" key="10">
    <source>
        <dbReference type="PROSITE" id="PS50262"/>
    </source>
</evidence>
<feature type="transmembrane region" description="Helical" evidence="9">
    <location>
        <begin position="34"/>
        <end position="59"/>
    </location>
</feature>
<dbReference type="PROSITE" id="PS50262">
    <property type="entry name" value="G_PROTEIN_RECEP_F1_2"/>
    <property type="match status" value="1"/>
</dbReference>
<dbReference type="SUPFAM" id="SSF81321">
    <property type="entry name" value="Family A G protein-coupled receptor-like"/>
    <property type="match status" value="1"/>
</dbReference>
<evidence type="ECO:0000256" key="2">
    <source>
        <dbReference type="ARBA" id="ARBA00010663"/>
    </source>
</evidence>
<dbReference type="PANTHER" id="PTHR24243:SF208">
    <property type="entry name" value="PYROKININ-1 RECEPTOR"/>
    <property type="match status" value="1"/>
</dbReference>
<dbReference type="InterPro" id="IPR000276">
    <property type="entry name" value="GPCR_Rhodpsn"/>
</dbReference>
<name>A0AAV2QUS5_MEGNR</name>
<evidence type="ECO:0000256" key="4">
    <source>
        <dbReference type="ARBA" id="ARBA00022989"/>
    </source>
</evidence>
<evidence type="ECO:0000256" key="3">
    <source>
        <dbReference type="ARBA" id="ARBA00022692"/>
    </source>
</evidence>
<organism evidence="11 12">
    <name type="scientific">Meganyctiphanes norvegica</name>
    <name type="common">Northern krill</name>
    <name type="synonym">Thysanopoda norvegica</name>
    <dbReference type="NCBI Taxonomy" id="48144"/>
    <lineage>
        <taxon>Eukaryota</taxon>
        <taxon>Metazoa</taxon>
        <taxon>Ecdysozoa</taxon>
        <taxon>Arthropoda</taxon>
        <taxon>Crustacea</taxon>
        <taxon>Multicrustacea</taxon>
        <taxon>Malacostraca</taxon>
        <taxon>Eumalacostraca</taxon>
        <taxon>Eucarida</taxon>
        <taxon>Euphausiacea</taxon>
        <taxon>Euphausiidae</taxon>
        <taxon>Meganyctiphanes</taxon>
    </lineage>
</organism>
<comment type="similarity">
    <text evidence="2">Belongs to the G-protein coupled receptor 1 family.</text>
</comment>
<keyword evidence="5" id="KW-0297">G-protein coupled receptor</keyword>
<dbReference type="GO" id="GO:0004930">
    <property type="term" value="F:G protein-coupled receptor activity"/>
    <property type="evidence" value="ECO:0007669"/>
    <property type="project" value="UniProtKB-KW"/>
</dbReference>
<evidence type="ECO:0000256" key="6">
    <source>
        <dbReference type="ARBA" id="ARBA00023136"/>
    </source>
</evidence>
<evidence type="ECO:0000256" key="5">
    <source>
        <dbReference type="ARBA" id="ARBA00023040"/>
    </source>
</evidence>
<gene>
    <name evidence="11" type="ORF">MNOR_LOCUS15870</name>
</gene>
<proteinExistence type="inferred from homology"/>
<evidence type="ECO:0000313" key="12">
    <source>
        <dbReference type="Proteomes" id="UP001497623"/>
    </source>
</evidence>
<reference evidence="11 12" key="1">
    <citation type="submission" date="2024-05" db="EMBL/GenBank/DDBJ databases">
        <authorList>
            <person name="Wallberg A."/>
        </authorList>
    </citation>
    <scope>NUCLEOTIDE SEQUENCE [LARGE SCALE GENOMIC DNA]</scope>
</reference>
<keyword evidence="6 9" id="KW-0472">Membrane</keyword>
<keyword evidence="3 9" id="KW-0812">Transmembrane</keyword>
<evidence type="ECO:0000256" key="1">
    <source>
        <dbReference type="ARBA" id="ARBA00004141"/>
    </source>
</evidence>
<evidence type="ECO:0000256" key="7">
    <source>
        <dbReference type="ARBA" id="ARBA00023170"/>
    </source>
</evidence>
<feature type="domain" description="G-protein coupled receptors family 1 profile" evidence="10">
    <location>
        <begin position="1"/>
        <end position="56"/>
    </location>
</feature>
<comment type="subcellular location">
    <subcellularLocation>
        <location evidence="1">Membrane</location>
        <topology evidence="1">Multi-pass membrane protein</topology>
    </subcellularLocation>
</comment>
<evidence type="ECO:0000313" key="11">
    <source>
        <dbReference type="EMBL" id="CAL4096964.1"/>
    </source>
</evidence>